<dbReference type="InterPro" id="IPR029068">
    <property type="entry name" value="Glyas_Bleomycin-R_OHBP_Dase"/>
</dbReference>
<name>A0A3N4PX98_9BACT</name>
<evidence type="ECO:0000259" key="1">
    <source>
        <dbReference type="PROSITE" id="PS51819"/>
    </source>
</evidence>
<proteinExistence type="predicted"/>
<dbReference type="OrthoDB" id="9798201at2"/>
<dbReference type="Pfam" id="PF00903">
    <property type="entry name" value="Glyoxalase"/>
    <property type="match status" value="1"/>
</dbReference>
<reference evidence="2 3" key="1">
    <citation type="submission" date="2018-11" db="EMBL/GenBank/DDBJ databases">
        <title>Chitinophaga lutea sp.nov., isolate from arsenic contaminated soil.</title>
        <authorList>
            <person name="Zong Y."/>
        </authorList>
    </citation>
    <scope>NUCLEOTIDE SEQUENCE [LARGE SCALE GENOMIC DNA]</scope>
    <source>
        <strain evidence="2 3">ZY74</strain>
    </source>
</reference>
<dbReference type="PROSITE" id="PS51819">
    <property type="entry name" value="VOC"/>
    <property type="match status" value="1"/>
</dbReference>
<dbReference type="RefSeq" id="WP_123845048.1">
    <property type="nucleotide sequence ID" value="NZ_RPDH01000001.1"/>
</dbReference>
<dbReference type="SUPFAM" id="SSF54593">
    <property type="entry name" value="Glyoxalase/Bleomycin resistance protein/Dihydroxybiphenyl dioxygenase"/>
    <property type="match status" value="1"/>
</dbReference>
<evidence type="ECO:0000313" key="3">
    <source>
        <dbReference type="Proteomes" id="UP000278351"/>
    </source>
</evidence>
<gene>
    <name evidence="2" type="ORF">EGT74_03000</name>
</gene>
<keyword evidence="3" id="KW-1185">Reference proteome</keyword>
<comment type="caution">
    <text evidence="2">The sequence shown here is derived from an EMBL/GenBank/DDBJ whole genome shotgun (WGS) entry which is preliminary data.</text>
</comment>
<protein>
    <recommendedName>
        <fullName evidence="1">VOC domain-containing protein</fullName>
    </recommendedName>
</protein>
<dbReference type="InterPro" id="IPR037523">
    <property type="entry name" value="VOC_core"/>
</dbReference>
<evidence type="ECO:0000313" key="2">
    <source>
        <dbReference type="EMBL" id="RPE12536.1"/>
    </source>
</evidence>
<feature type="domain" description="VOC" evidence="1">
    <location>
        <begin position="8"/>
        <end position="119"/>
    </location>
</feature>
<dbReference type="InterPro" id="IPR004360">
    <property type="entry name" value="Glyas_Fos-R_dOase_dom"/>
</dbReference>
<dbReference type="EMBL" id="RPDH01000001">
    <property type="protein sequence ID" value="RPE12536.1"/>
    <property type="molecule type" value="Genomic_DNA"/>
</dbReference>
<organism evidence="2 3">
    <name type="scientific">Chitinophaga lutea</name>
    <dbReference type="NCBI Taxonomy" id="2488634"/>
    <lineage>
        <taxon>Bacteria</taxon>
        <taxon>Pseudomonadati</taxon>
        <taxon>Bacteroidota</taxon>
        <taxon>Chitinophagia</taxon>
        <taxon>Chitinophagales</taxon>
        <taxon>Chitinophagaceae</taxon>
        <taxon>Chitinophaga</taxon>
    </lineage>
</organism>
<accession>A0A3N4PX98</accession>
<dbReference type="Proteomes" id="UP000278351">
    <property type="component" value="Unassembled WGS sequence"/>
</dbReference>
<dbReference type="AlphaFoldDB" id="A0A3N4PX98"/>
<dbReference type="Gene3D" id="3.10.180.10">
    <property type="entry name" value="2,3-Dihydroxybiphenyl 1,2-Dioxygenase, domain 1"/>
    <property type="match status" value="1"/>
</dbReference>
<sequence length="209" mass="23575">MNPQVKHSLVFPTIQVGDILTAIDFYVERLGFTHQFSWGEPPTFGGVSLGNSVLHLEAGPSYANGPSIVNFIVDNADELYAFHQANGVDIIEPIEDRPYGIRDYMTRDPYGNCIGFGNYIYNQGPAVKIERVDVPVRLEKRLAALLNDLAEHKRMSVSSCLEEMLLHSFERIGDTVASPHTLNTLDYIQELKKKHGIDYDTHASYRFEE</sequence>